<keyword evidence="2" id="KW-0067">ATP-binding</keyword>
<dbReference type="GO" id="GO:0016887">
    <property type="term" value="F:ATP hydrolysis activity"/>
    <property type="evidence" value="ECO:0007669"/>
    <property type="project" value="TreeGrafter"/>
</dbReference>
<reference evidence="6" key="1">
    <citation type="submission" date="2016-01" db="EMBL/GenBank/DDBJ databases">
        <authorList>
            <person name="Mitreva M."/>
            <person name="Pepin K.H."/>
            <person name="Mihindukulasuriya K.A."/>
            <person name="Fulton R."/>
            <person name="Fronick C."/>
            <person name="O'Laughlin M."/>
            <person name="Miner T."/>
            <person name="Herter B."/>
            <person name="Rosa B.A."/>
            <person name="Cordes M."/>
            <person name="Tomlinson C."/>
            <person name="Wollam A."/>
            <person name="Palsikar V.B."/>
            <person name="Mardis E.R."/>
            <person name="Wilson R.K."/>
        </authorList>
    </citation>
    <scope>NUCLEOTIDE SEQUENCE [LARGE SCALE GENOMIC DNA]</scope>
    <source>
        <strain evidence="6">MJR8151</strain>
    </source>
</reference>
<dbReference type="InterPro" id="IPR014001">
    <property type="entry name" value="Helicase_ATP-bd"/>
</dbReference>
<evidence type="ECO:0000313" key="5">
    <source>
        <dbReference type="EMBL" id="KWZ79428.1"/>
    </source>
</evidence>
<dbReference type="InterPro" id="IPR052511">
    <property type="entry name" value="ATP-dep_Helicase"/>
</dbReference>
<keyword evidence="5" id="KW-0347">Helicase</keyword>
<evidence type="ECO:0000256" key="2">
    <source>
        <dbReference type="ARBA" id="ARBA00022840"/>
    </source>
</evidence>
<keyword evidence="5" id="KW-0378">Hydrolase</keyword>
<dbReference type="GO" id="GO:0005524">
    <property type="term" value="F:ATP binding"/>
    <property type="evidence" value="ECO:0007669"/>
    <property type="project" value="UniProtKB-KW"/>
</dbReference>
<proteinExistence type="predicted"/>
<dbReference type="GO" id="GO:0003677">
    <property type="term" value="F:DNA binding"/>
    <property type="evidence" value="ECO:0007669"/>
    <property type="project" value="TreeGrafter"/>
</dbReference>
<dbReference type="SMART" id="SM00490">
    <property type="entry name" value="HELICc"/>
    <property type="match status" value="1"/>
</dbReference>
<dbReference type="SMART" id="SM00487">
    <property type="entry name" value="DEXDc"/>
    <property type="match status" value="1"/>
</dbReference>
<feature type="domain" description="Helicase ATP-binding" evidence="3">
    <location>
        <begin position="32"/>
        <end position="210"/>
    </location>
</feature>
<gene>
    <name evidence="5" type="ORF">HMPREF3200_00007</name>
</gene>
<dbReference type="EMBL" id="LRPM01000001">
    <property type="protein sequence ID" value="KWZ79428.1"/>
    <property type="molecule type" value="Genomic_DNA"/>
</dbReference>
<organism evidence="5 6">
    <name type="scientific">Anaerococcus tetradius</name>
    <dbReference type="NCBI Taxonomy" id="33036"/>
    <lineage>
        <taxon>Bacteria</taxon>
        <taxon>Bacillati</taxon>
        <taxon>Bacillota</taxon>
        <taxon>Tissierellia</taxon>
        <taxon>Tissierellales</taxon>
        <taxon>Peptoniphilaceae</taxon>
        <taxon>Anaerococcus</taxon>
    </lineage>
</organism>
<dbReference type="PANTHER" id="PTHR47962:SF5">
    <property type="entry name" value="ATP-DEPENDENT HELICASE LHR-RELATED"/>
    <property type="match status" value="1"/>
</dbReference>
<keyword evidence="6" id="KW-1185">Reference proteome</keyword>
<comment type="caution">
    <text evidence="5">The sequence shown here is derived from an EMBL/GenBank/DDBJ whole genome shotgun (WGS) entry which is preliminary data.</text>
</comment>
<dbReference type="OrthoDB" id="9774462at2"/>
<dbReference type="Proteomes" id="UP000070383">
    <property type="component" value="Unassembled WGS sequence"/>
</dbReference>
<name>A0A133KIY4_9FIRM</name>
<feature type="domain" description="Helicase C-terminal" evidence="4">
    <location>
        <begin position="237"/>
        <end position="420"/>
    </location>
</feature>
<dbReference type="InterPro" id="IPR001650">
    <property type="entry name" value="Helicase_C-like"/>
</dbReference>
<dbReference type="PROSITE" id="PS51194">
    <property type="entry name" value="HELICASE_CTER"/>
    <property type="match status" value="1"/>
</dbReference>
<dbReference type="GO" id="GO:0004386">
    <property type="term" value="F:helicase activity"/>
    <property type="evidence" value="ECO:0007669"/>
    <property type="project" value="UniProtKB-KW"/>
</dbReference>
<dbReference type="SUPFAM" id="SSF52540">
    <property type="entry name" value="P-loop containing nucleoside triphosphate hydrolases"/>
    <property type="match status" value="1"/>
</dbReference>
<dbReference type="InterPro" id="IPR027417">
    <property type="entry name" value="P-loop_NTPase"/>
</dbReference>
<evidence type="ECO:0000259" key="3">
    <source>
        <dbReference type="PROSITE" id="PS51192"/>
    </source>
</evidence>
<dbReference type="Gene3D" id="3.40.50.300">
    <property type="entry name" value="P-loop containing nucleotide triphosphate hydrolases"/>
    <property type="match status" value="2"/>
</dbReference>
<dbReference type="PATRIC" id="fig|33036.3.peg.7"/>
<evidence type="ECO:0000256" key="1">
    <source>
        <dbReference type="ARBA" id="ARBA00022741"/>
    </source>
</evidence>
<protein>
    <submittedName>
        <fullName evidence="5">DEAD/DEAH box helicase</fullName>
    </submittedName>
</protein>
<dbReference type="PROSITE" id="PS51192">
    <property type="entry name" value="HELICASE_ATP_BIND_1"/>
    <property type="match status" value="1"/>
</dbReference>
<dbReference type="Pfam" id="PF00271">
    <property type="entry name" value="Helicase_C"/>
    <property type="match status" value="1"/>
</dbReference>
<evidence type="ECO:0000313" key="6">
    <source>
        <dbReference type="Proteomes" id="UP000070383"/>
    </source>
</evidence>
<dbReference type="InterPro" id="IPR011545">
    <property type="entry name" value="DEAD/DEAH_box_helicase_dom"/>
</dbReference>
<dbReference type="Pfam" id="PF00270">
    <property type="entry name" value="DEAD"/>
    <property type="match status" value="1"/>
</dbReference>
<keyword evidence="1" id="KW-0547">Nucleotide-binding</keyword>
<dbReference type="STRING" id="33036.HMPREF3200_00007"/>
<dbReference type="AlphaFoldDB" id="A0A133KIY4"/>
<evidence type="ECO:0000259" key="4">
    <source>
        <dbReference type="PROSITE" id="PS51194"/>
    </source>
</evidence>
<sequence length="700" mass="79832">MDAYMLLARPMREYVYKNAWPSLSKIQEASIKQCFSSEDNLILIAPTAQGKTEAAFLPAISLANDFNTGLRILYISPLIALINDQFKRIEKMCEDLSINVTSWHGESSKARKDRLMENPSGIALITPESLEAIFVNKSKEARRLFSGLDFIIVDEIHSFLTGNRGGELRSLLGRILPYCLKDPRFIGLSASVGDENYDLVRGFFNNKRKTQILVDKSRNELLTSLSYIEEDEIGDKTLEQILTFAKEGSMLVFPNSREKVEEMAVKLKNKAKENSFDLSIFAHHSSVSKIRRKEIEDFAKNSDREKFIICATSTLELGIDIGSVYSILQYESCFSSLSLAQRLGRSGRKTHKSILHQIATSPWDLVQALAIISLFKEGRLDKLSAYRKAYDLFAHQILSVLLENNGLALDEFNKLNKSLPVFKDIDDEEFMAIKSYMEEEAYIERLEGEYITGIKTESLMKMGSFYNQFVLTDSYAVYNDRSKIGSICPSNIIRVGDRIFLGGQVWQIDKIQKATKKIHVEKAEEGKANNFSSNSIEDINDIVRIRMEEILKDRTKYSYSKKIDELLDKLYVGKNEDGFYISSDEDGDFLRTFRSSKINRSICLCLNSLSKLNNFTVNEKDSSIRGAGLRKNFYILRSKKIKSIPIKEYLMTKEEPVENLLRANKYMILVPKELKINYIVDNLLDLEGLEDYLLGGVSKE</sequence>
<accession>A0A133KIY4</accession>
<dbReference type="PANTHER" id="PTHR47962">
    <property type="entry name" value="ATP-DEPENDENT HELICASE LHR-RELATED-RELATED"/>
    <property type="match status" value="1"/>
</dbReference>